<comment type="caution">
    <text evidence="4">The sequence shown here is derived from an EMBL/GenBank/DDBJ whole genome shotgun (WGS) entry which is preliminary data.</text>
</comment>
<dbReference type="InterPro" id="IPR050832">
    <property type="entry name" value="Bact_Acetyltransf"/>
</dbReference>
<dbReference type="CDD" id="cd04301">
    <property type="entry name" value="NAT_SF"/>
    <property type="match status" value="1"/>
</dbReference>
<evidence type="ECO:0000256" key="2">
    <source>
        <dbReference type="ARBA" id="ARBA00023315"/>
    </source>
</evidence>
<evidence type="ECO:0000256" key="1">
    <source>
        <dbReference type="ARBA" id="ARBA00022679"/>
    </source>
</evidence>
<dbReference type="EMBL" id="JAMPLM010000050">
    <property type="protein sequence ID" value="MEP1061990.1"/>
    <property type="molecule type" value="Genomic_DNA"/>
</dbReference>
<name>A0ABV0KS01_9CYAN</name>
<evidence type="ECO:0000313" key="4">
    <source>
        <dbReference type="EMBL" id="MEP1061990.1"/>
    </source>
</evidence>
<protein>
    <submittedName>
        <fullName evidence="4">GNAT family N-acetyltransferase</fullName>
    </submittedName>
</protein>
<dbReference type="PROSITE" id="PS51186">
    <property type="entry name" value="GNAT"/>
    <property type="match status" value="1"/>
</dbReference>
<dbReference type="Pfam" id="PF13508">
    <property type="entry name" value="Acetyltransf_7"/>
    <property type="match status" value="1"/>
</dbReference>
<proteinExistence type="predicted"/>
<dbReference type="InterPro" id="IPR016181">
    <property type="entry name" value="Acyl_CoA_acyltransferase"/>
</dbReference>
<keyword evidence="1" id="KW-0808">Transferase</keyword>
<dbReference type="Gene3D" id="3.40.630.30">
    <property type="match status" value="1"/>
</dbReference>
<reference evidence="4 5" key="1">
    <citation type="submission" date="2022-04" db="EMBL/GenBank/DDBJ databases">
        <title>Positive selection, recombination, and allopatry shape intraspecific diversity of widespread and dominant cyanobacteria.</title>
        <authorList>
            <person name="Wei J."/>
            <person name="Shu W."/>
            <person name="Hu C."/>
        </authorList>
    </citation>
    <scope>NUCLEOTIDE SEQUENCE [LARGE SCALE GENOMIC DNA]</scope>
    <source>
        <strain evidence="4 5">AS-A4</strain>
    </source>
</reference>
<accession>A0ABV0KS01</accession>
<dbReference type="InterPro" id="IPR000182">
    <property type="entry name" value="GNAT_dom"/>
</dbReference>
<feature type="domain" description="N-acetyltransferase" evidence="3">
    <location>
        <begin position="1"/>
        <end position="163"/>
    </location>
</feature>
<dbReference type="PANTHER" id="PTHR43877">
    <property type="entry name" value="AMINOALKYLPHOSPHONATE N-ACETYLTRANSFERASE-RELATED-RELATED"/>
    <property type="match status" value="1"/>
</dbReference>
<dbReference type="Proteomes" id="UP001476950">
    <property type="component" value="Unassembled WGS sequence"/>
</dbReference>
<dbReference type="SUPFAM" id="SSF55729">
    <property type="entry name" value="Acyl-CoA N-acyltransferases (Nat)"/>
    <property type="match status" value="1"/>
</dbReference>
<keyword evidence="2" id="KW-0012">Acyltransferase</keyword>
<organism evidence="4 5">
    <name type="scientific">Stenomitos frigidus AS-A4</name>
    <dbReference type="NCBI Taxonomy" id="2933935"/>
    <lineage>
        <taxon>Bacteria</taxon>
        <taxon>Bacillati</taxon>
        <taxon>Cyanobacteriota</taxon>
        <taxon>Cyanophyceae</taxon>
        <taxon>Leptolyngbyales</taxon>
        <taxon>Leptolyngbyaceae</taxon>
        <taxon>Stenomitos</taxon>
    </lineage>
</organism>
<sequence length="165" mass="18325">MIRLTAPDDMTALLAVASAAIEFQPDELEEIGKMLVGYLNSNGDSNSLRDGKADRFWVTDDDDTDGPVGVAYCEPERMTDQAWNLQLIAIHPNYQGQGRGGKLLSYVEETLKARGGRMLLVETLASLERTQAFYARCGYEEEACIRDFYAAGYDKVVFRKVLNAA</sequence>
<evidence type="ECO:0000313" key="5">
    <source>
        <dbReference type="Proteomes" id="UP001476950"/>
    </source>
</evidence>
<dbReference type="RefSeq" id="WP_190448843.1">
    <property type="nucleotide sequence ID" value="NZ_JAMPLM010000050.1"/>
</dbReference>
<keyword evidence="5" id="KW-1185">Reference proteome</keyword>
<evidence type="ECO:0000259" key="3">
    <source>
        <dbReference type="PROSITE" id="PS51186"/>
    </source>
</evidence>
<gene>
    <name evidence="4" type="ORF">NDI38_26810</name>
</gene>